<organism evidence="1 2">
    <name type="scientific">Araneus ventricosus</name>
    <name type="common">Orbweaver spider</name>
    <name type="synonym">Epeira ventricosa</name>
    <dbReference type="NCBI Taxonomy" id="182803"/>
    <lineage>
        <taxon>Eukaryota</taxon>
        <taxon>Metazoa</taxon>
        <taxon>Ecdysozoa</taxon>
        <taxon>Arthropoda</taxon>
        <taxon>Chelicerata</taxon>
        <taxon>Arachnida</taxon>
        <taxon>Araneae</taxon>
        <taxon>Araneomorphae</taxon>
        <taxon>Entelegynae</taxon>
        <taxon>Araneoidea</taxon>
        <taxon>Araneidae</taxon>
        <taxon>Araneus</taxon>
    </lineage>
</organism>
<gene>
    <name evidence="1" type="ORF">AVEN_233395_1</name>
</gene>
<sequence length="76" mass="8621">MGLCSLPSNSRQLQKDCMQQSTQVCYSNPDRFARCNESTVYPSKKHLRLSLIDLLLMLKLTQNKFAGLEEGLSLDL</sequence>
<comment type="caution">
    <text evidence="1">The sequence shown here is derived from an EMBL/GenBank/DDBJ whole genome shotgun (WGS) entry which is preliminary data.</text>
</comment>
<accession>A0A4Y2L1E5</accession>
<proteinExistence type="predicted"/>
<evidence type="ECO:0000313" key="1">
    <source>
        <dbReference type="EMBL" id="GBN07583.1"/>
    </source>
</evidence>
<reference evidence="1 2" key="1">
    <citation type="journal article" date="2019" name="Sci. Rep.">
        <title>Orb-weaving spider Araneus ventricosus genome elucidates the spidroin gene catalogue.</title>
        <authorList>
            <person name="Kono N."/>
            <person name="Nakamura H."/>
            <person name="Ohtoshi R."/>
            <person name="Moran D.A.P."/>
            <person name="Shinohara A."/>
            <person name="Yoshida Y."/>
            <person name="Fujiwara M."/>
            <person name="Mori M."/>
            <person name="Tomita M."/>
            <person name="Arakawa K."/>
        </authorList>
    </citation>
    <scope>NUCLEOTIDE SEQUENCE [LARGE SCALE GENOMIC DNA]</scope>
</reference>
<dbReference type="Proteomes" id="UP000499080">
    <property type="component" value="Unassembled WGS sequence"/>
</dbReference>
<keyword evidence="2" id="KW-1185">Reference proteome</keyword>
<evidence type="ECO:0000313" key="2">
    <source>
        <dbReference type="Proteomes" id="UP000499080"/>
    </source>
</evidence>
<protein>
    <submittedName>
        <fullName evidence="1">Uncharacterized protein</fullName>
    </submittedName>
</protein>
<dbReference type="AlphaFoldDB" id="A0A4Y2L1E5"/>
<name>A0A4Y2L1E5_ARAVE</name>
<dbReference type="EMBL" id="BGPR01116611">
    <property type="protein sequence ID" value="GBN07583.1"/>
    <property type="molecule type" value="Genomic_DNA"/>
</dbReference>
<feature type="non-terminal residue" evidence="1">
    <location>
        <position position="76"/>
    </location>
</feature>